<proteinExistence type="predicted"/>
<feature type="compositionally biased region" description="Basic and acidic residues" evidence="1">
    <location>
        <begin position="27"/>
        <end position="39"/>
    </location>
</feature>
<feature type="region of interest" description="Disordered" evidence="1">
    <location>
        <begin position="27"/>
        <end position="59"/>
    </location>
</feature>
<gene>
    <name evidence="3" type="ORF">NE536_20100</name>
</gene>
<protein>
    <recommendedName>
        <fullName evidence="5">RcnB family protein</fullName>
    </recommendedName>
</protein>
<keyword evidence="4" id="KW-1185">Reference proteome</keyword>
<reference evidence="3" key="1">
    <citation type="journal article" date="2023" name="Int. J. Syst. Evol. Microbiol.">
        <title>&lt;i&gt;Shewanella septentrionalis&lt;/i&gt; sp. nov. and &lt;i&gt;Shewanella holmiensis&lt;/i&gt; sp. nov., isolated from Baltic Sea water and sediments.</title>
        <authorList>
            <person name="Martin-Rodriguez A.J."/>
            <person name="Thorell K."/>
            <person name="Joffre E."/>
            <person name="Jensie-Markopoulos S."/>
            <person name="Moore E.R.B."/>
            <person name="Sjoling A."/>
        </authorList>
    </citation>
    <scope>NUCLEOTIDE SEQUENCE</scope>
    <source>
        <strain evidence="3">SP1W3</strain>
    </source>
</reference>
<evidence type="ECO:0000256" key="1">
    <source>
        <dbReference type="SAM" id="MobiDB-lite"/>
    </source>
</evidence>
<sequence>MNKFTSMVVAGLVLSLMAPISVFAKDDQEHKHHKNDKDLPPGLQKKVNRGQPLPPGWQKKLHRGDVLEHDIYDRGRIIVPLDKDGIISIQVEGALIKLDNNSRKILDIVNIITE</sequence>
<evidence type="ECO:0000256" key="2">
    <source>
        <dbReference type="SAM" id="SignalP"/>
    </source>
</evidence>
<evidence type="ECO:0000313" key="3">
    <source>
        <dbReference type="EMBL" id="MCT7947658.1"/>
    </source>
</evidence>
<feature type="signal peptide" evidence="2">
    <location>
        <begin position="1"/>
        <end position="24"/>
    </location>
</feature>
<dbReference type="EMBL" id="JAMTCC010000049">
    <property type="protein sequence ID" value="MCT7947658.1"/>
    <property type="molecule type" value="Genomic_DNA"/>
</dbReference>
<organism evidence="3 4">
    <name type="scientific">Shewanella septentrionalis</name>
    <dbReference type="NCBI Taxonomy" id="2952223"/>
    <lineage>
        <taxon>Bacteria</taxon>
        <taxon>Pseudomonadati</taxon>
        <taxon>Pseudomonadota</taxon>
        <taxon>Gammaproteobacteria</taxon>
        <taxon>Alteromonadales</taxon>
        <taxon>Shewanellaceae</taxon>
        <taxon>Shewanella</taxon>
    </lineage>
</organism>
<dbReference type="Gene3D" id="3.10.450.160">
    <property type="entry name" value="inner membrane protein cigr"/>
    <property type="match status" value="1"/>
</dbReference>
<keyword evidence="2" id="KW-0732">Signal</keyword>
<evidence type="ECO:0008006" key="5">
    <source>
        <dbReference type="Google" id="ProtNLM"/>
    </source>
</evidence>
<name>A0A9X3B3D3_9GAMM</name>
<accession>A0A9X3B3D3</accession>
<comment type="caution">
    <text evidence="3">The sequence shown here is derived from an EMBL/GenBank/DDBJ whole genome shotgun (WGS) entry which is preliminary data.</text>
</comment>
<dbReference type="RefSeq" id="WP_106650843.1">
    <property type="nucleotide sequence ID" value="NZ_JAMTCC010000049.1"/>
</dbReference>
<dbReference type="Proteomes" id="UP001155604">
    <property type="component" value="Unassembled WGS sequence"/>
</dbReference>
<feature type="chain" id="PRO_5040720666" description="RcnB family protein" evidence="2">
    <location>
        <begin position="25"/>
        <end position="114"/>
    </location>
</feature>
<dbReference type="AlphaFoldDB" id="A0A9X3B3D3"/>
<evidence type="ECO:0000313" key="4">
    <source>
        <dbReference type="Proteomes" id="UP001155604"/>
    </source>
</evidence>